<gene>
    <name evidence="1" type="ORF">DJ64_32780</name>
</gene>
<reference evidence="1 2" key="1">
    <citation type="submission" date="2014-04" db="EMBL/GenBank/DDBJ databases">
        <title>Draft genome sequence of the novel Streptomyces griseorubens JSD-1 playing a role in carbon and nitrogen cycle.</title>
        <authorList>
            <consortium name="Shanghai Jiao Tong University"/>
            <person name="Feng H."/>
            <person name="Sun Y."/>
            <person name="Zhi Y."/>
            <person name="Mao L."/>
            <person name="Luo Y."/>
            <person name="Wei X."/>
            <person name="Zhou P."/>
        </authorList>
    </citation>
    <scope>NUCLEOTIDE SEQUENCE [LARGE SCALE GENOMIC DNA]</scope>
    <source>
        <strain evidence="1 2">JSD-1</strain>
    </source>
</reference>
<accession>A0ABR4T4H5</accession>
<dbReference type="Proteomes" id="UP000027632">
    <property type="component" value="Unassembled WGS sequence"/>
</dbReference>
<name>A0ABR4T4H5_9ACTN</name>
<organism evidence="1 2">
    <name type="scientific">Streptomyces griseorubens</name>
    <dbReference type="NCBI Taxonomy" id="66897"/>
    <lineage>
        <taxon>Bacteria</taxon>
        <taxon>Bacillati</taxon>
        <taxon>Actinomycetota</taxon>
        <taxon>Actinomycetes</taxon>
        <taxon>Kitasatosporales</taxon>
        <taxon>Streptomycetaceae</taxon>
        <taxon>Streptomyces</taxon>
        <taxon>Streptomyces althioticus group</taxon>
    </lineage>
</organism>
<sequence length="213" mass="23919">MNRAEVFRALTAEMTGLGFRRWRSDGEYVMDLGEGFEGWCSFADRTRRGGRILSVAPFAGVRCTAVEERIARWCGDVVPGWDERSYVATVSTNVGYLKRDAGWSEHVLDLTEGTPVEVVQGLLTDVTDVALGFFREAASYAGVARALRHGKGQMPDRRLERLPLVLALRGDLDEAHRELDVMRRAVEEGACTTPRYLRYLAGFEEEFPRTVAR</sequence>
<protein>
    <submittedName>
        <fullName evidence="1">Uncharacterized protein</fullName>
    </submittedName>
</protein>
<evidence type="ECO:0000313" key="2">
    <source>
        <dbReference type="Proteomes" id="UP000027632"/>
    </source>
</evidence>
<proteinExistence type="predicted"/>
<comment type="caution">
    <text evidence="1">The sequence shown here is derived from an EMBL/GenBank/DDBJ whole genome shotgun (WGS) entry which is preliminary data.</text>
</comment>
<dbReference type="EMBL" id="JJMG01000078">
    <property type="protein sequence ID" value="KEG42332.1"/>
    <property type="molecule type" value="Genomic_DNA"/>
</dbReference>
<keyword evidence="2" id="KW-1185">Reference proteome</keyword>
<evidence type="ECO:0000313" key="1">
    <source>
        <dbReference type="EMBL" id="KEG42332.1"/>
    </source>
</evidence>